<name>A0A7U7ETQ3_9GAMM</name>
<evidence type="ECO:0000256" key="4">
    <source>
        <dbReference type="ARBA" id="ARBA00022729"/>
    </source>
</evidence>
<dbReference type="PANTHER" id="PTHR30251:SF2">
    <property type="entry name" value="FIMBRIAL CHAPERONE YADV-RELATED"/>
    <property type="match status" value="1"/>
</dbReference>
<proteinExistence type="inferred from homology"/>
<dbReference type="SUPFAM" id="SSF49354">
    <property type="entry name" value="PapD-like"/>
    <property type="match status" value="1"/>
</dbReference>
<dbReference type="EMBL" id="CAJFCI010000089">
    <property type="protein sequence ID" value="CAD5110465.1"/>
    <property type="molecule type" value="Genomic_DNA"/>
</dbReference>
<keyword evidence="12" id="KW-1185">Reference proteome</keyword>
<keyword evidence="3" id="KW-1029">Fimbrium biogenesis</keyword>
<dbReference type="AlphaFoldDB" id="A0A7U7ETQ3"/>
<organism evidence="11 12">
    <name type="scientific">Zestomonas carbonaria</name>
    <dbReference type="NCBI Taxonomy" id="2762745"/>
    <lineage>
        <taxon>Bacteria</taxon>
        <taxon>Pseudomonadati</taxon>
        <taxon>Pseudomonadota</taxon>
        <taxon>Gammaproteobacteria</taxon>
        <taxon>Pseudomonadales</taxon>
        <taxon>Pseudomonadaceae</taxon>
        <taxon>Zestomonas</taxon>
    </lineage>
</organism>
<evidence type="ECO:0000256" key="8">
    <source>
        <dbReference type="SAM" id="SignalP"/>
    </source>
</evidence>
<reference evidence="11 12" key="1">
    <citation type="submission" date="2020-08" db="EMBL/GenBank/DDBJ databases">
        <authorList>
            <person name="Criscuolo A."/>
        </authorList>
    </citation>
    <scope>NUCLEOTIDE SEQUENCE [LARGE SCALE GENOMIC DNA]</scope>
    <source>
        <strain evidence="11">CIP111764</strain>
    </source>
</reference>
<gene>
    <name evidence="11" type="ORF">PSEWESI4_04788</name>
</gene>
<evidence type="ECO:0000256" key="3">
    <source>
        <dbReference type="ARBA" id="ARBA00022558"/>
    </source>
</evidence>
<feature type="region of interest" description="Disordered" evidence="7">
    <location>
        <begin position="251"/>
        <end position="295"/>
    </location>
</feature>
<evidence type="ECO:0008006" key="13">
    <source>
        <dbReference type="Google" id="ProtNLM"/>
    </source>
</evidence>
<dbReference type="InterPro" id="IPR008962">
    <property type="entry name" value="PapD-like_sf"/>
</dbReference>
<dbReference type="PROSITE" id="PS51257">
    <property type="entry name" value="PROKAR_LIPOPROTEIN"/>
    <property type="match status" value="1"/>
</dbReference>
<evidence type="ECO:0000313" key="11">
    <source>
        <dbReference type="EMBL" id="CAD5110465.1"/>
    </source>
</evidence>
<accession>A0A7U7ETQ3</accession>
<dbReference type="Gene3D" id="2.60.40.10">
    <property type="entry name" value="Immunoglobulins"/>
    <property type="match status" value="2"/>
</dbReference>
<dbReference type="InterPro" id="IPR050643">
    <property type="entry name" value="Periplasmic_pilus_chap"/>
</dbReference>
<dbReference type="FunFam" id="2.60.40.10:FF:000458">
    <property type="entry name" value="Molecular chaperone FimC"/>
    <property type="match status" value="1"/>
</dbReference>
<dbReference type="InterPro" id="IPR016148">
    <property type="entry name" value="Pili_assmbl_chaperone_C"/>
</dbReference>
<evidence type="ECO:0000256" key="2">
    <source>
        <dbReference type="ARBA" id="ARBA00007399"/>
    </source>
</evidence>
<dbReference type="Pfam" id="PF02753">
    <property type="entry name" value="PapD_C"/>
    <property type="match status" value="1"/>
</dbReference>
<dbReference type="PRINTS" id="PR00969">
    <property type="entry name" value="CHAPERONPILI"/>
</dbReference>
<evidence type="ECO:0000259" key="9">
    <source>
        <dbReference type="Pfam" id="PF00345"/>
    </source>
</evidence>
<dbReference type="GO" id="GO:0071555">
    <property type="term" value="P:cell wall organization"/>
    <property type="evidence" value="ECO:0007669"/>
    <property type="project" value="InterPro"/>
</dbReference>
<evidence type="ECO:0000313" key="12">
    <source>
        <dbReference type="Proteomes" id="UP000583387"/>
    </source>
</evidence>
<dbReference type="Pfam" id="PF00345">
    <property type="entry name" value="PapD_N"/>
    <property type="match status" value="1"/>
</dbReference>
<dbReference type="Proteomes" id="UP000583387">
    <property type="component" value="Unassembled WGS sequence"/>
</dbReference>
<dbReference type="SUPFAM" id="SSF49584">
    <property type="entry name" value="Periplasmic chaperone C-domain"/>
    <property type="match status" value="1"/>
</dbReference>
<evidence type="ECO:0000256" key="1">
    <source>
        <dbReference type="ARBA" id="ARBA00004418"/>
    </source>
</evidence>
<evidence type="ECO:0000256" key="6">
    <source>
        <dbReference type="ARBA" id="ARBA00023186"/>
    </source>
</evidence>
<dbReference type="InterPro" id="IPR013783">
    <property type="entry name" value="Ig-like_fold"/>
</dbReference>
<protein>
    <recommendedName>
        <fullName evidence="13">Chaperone protein EcpD</fullName>
    </recommendedName>
</protein>
<dbReference type="InterPro" id="IPR036316">
    <property type="entry name" value="Pili_assmbl_chap_C_dom_sf"/>
</dbReference>
<dbReference type="GO" id="GO:0030288">
    <property type="term" value="C:outer membrane-bounded periplasmic space"/>
    <property type="evidence" value="ECO:0007669"/>
    <property type="project" value="InterPro"/>
</dbReference>
<feature type="signal peptide" evidence="8">
    <location>
        <begin position="1"/>
        <end position="25"/>
    </location>
</feature>
<keyword evidence="5" id="KW-0574">Periplasm</keyword>
<comment type="similarity">
    <text evidence="2">Belongs to the periplasmic pilus chaperone family.</text>
</comment>
<dbReference type="InterPro" id="IPR001829">
    <property type="entry name" value="Pili_assmbl_chaperone_bac"/>
</dbReference>
<keyword evidence="6" id="KW-0143">Chaperone</keyword>
<sequence length="295" mass="31836">MTCRNALRRLLWGGMALLACEQALAGVVISGTRVIYPADKKEVNVRLNNNGAQPALVQAWIDSGDAEASPTQSTAPFLLSPPVFRLDPGKGQTLRLMFNGAPLPGDRESVFWLNALEIPPRPKAQENLNVLHMAFRSRIKLFYRPARLPGSPDKAPEGLAWKLVSLELGKGYALWANNPSAYHVSLVGVALVDGERRHASEDGMVAPRKTHLFPLPELRQAPGADARVEFDAINDYGALRRMSVPLGVAIDSAPHPNPLPRGEGAEQRGGTVQSPMVRTDAPLSLRSGARSQGPG</sequence>
<evidence type="ECO:0000259" key="10">
    <source>
        <dbReference type="Pfam" id="PF02753"/>
    </source>
</evidence>
<comment type="subcellular location">
    <subcellularLocation>
        <location evidence="1">Periplasm</location>
    </subcellularLocation>
</comment>
<dbReference type="PANTHER" id="PTHR30251">
    <property type="entry name" value="PILUS ASSEMBLY CHAPERONE"/>
    <property type="match status" value="1"/>
</dbReference>
<feature type="chain" id="PRO_5031477819" description="Chaperone protein EcpD" evidence="8">
    <location>
        <begin position="26"/>
        <end position="295"/>
    </location>
</feature>
<feature type="domain" description="Pili assembly chaperone N-terminal" evidence="9">
    <location>
        <begin position="26"/>
        <end position="148"/>
    </location>
</feature>
<evidence type="ECO:0000256" key="7">
    <source>
        <dbReference type="SAM" id="MobiDB-lite"/>
    </source>
</evidence>
<evidence type="ECO:0000256" key="5">
    <source>
        <dbReference type="ARBA" id="ARBA00022764"/>
    </source>
</evidence>
<keyword evidence="4 8" id="KW-0732">Signal</keyword>
<dbReference type="RefSeq" id="WP_187673773.1">
    <property type="nucleotide sequence ID" value="NZ_CAJFCI010000089.1"/>
</dbReference>
<dbReference type="InterPro" id="IPR016147">
    <property type="entry name" value="Pili_assmbl_chaperone_N"/>
</dbReference>
<feature type="domain" description="Pili assembly chaperone C-terminal" evidence="10">
    <location>
        <begin position="177"/>
        <end position="239"/>
    </location>
</feature>
<comment type="caution">
    <text evidence="11">The sequence shown here is derived from an EMBL/GenBank/DDBJ whole genome shotgun (WGS) entry which is preliminary data.</text>
</comment>